<accession>A0A419S629</accession>
<evidence type="ECO:0000256" key="1">
    <source>
        <dbReference type="SAM" id="SignalP"/>
    </source>
</evidence>
<keyword evidence="4" id="KW-1185">Reference proteome</keyword>
<feature type="chain" id="PRO_5019387053" description="DUF4397 domain-containing protein" evidence="1">
    <location>
        <begin position="29"/>
        <end position="229"/>
    </location>
</feature>
<dbReference type="RefSeq" id="WP_120181808.1">
    <property type="nucleotide sequence ID" value="NZ_MBTA01000023.1"/>
</dbReference>
<dbReference type="AlphaFoldDB" id="A0A419S629"/>
<dbReference type="EMBL" id="MBTA01000023">
    <property type="protein sequence ID" value="RKD16308.1"/>
    <property type="molecule type" value="Genomic_DNA"/>
</dbReference>
<sequence>MKTNSKFFNYCKLAAVALVAMVGFSACSNDDDNGITGDAYVRIVNAASGSSAQDFYLDSTKVSTKAVAYTESSAYMTTNSGNRLARFKTSGSTTVNSSSNVKLDAGKYYTIYYTGGASANANFVTTDERGKAAAGKAKVRFVHLSSFLADKVNLTIKNGATIVNNLAYKTASAYQEVAASSDFELIATGSNDSSIDLPGLNLASGASYTVYISGDNLLNLKVKAMVDEQ</sequence>
<evidence type="ECO:0000259" key="2">
    <source>
        <dbReference type="Pfam" id="PF14344"/>
    </source>
</evidence>
<dbReference type="PROSITE" id="PS51257">
    <property type="entry name" value="PROKAR_LIPOPROTEIN"/>
    <property type="match status" value="1"/>
</dbReference>
<feature type="signal peptide" evidence="1">
    <location>
        <begin position="1"/>
        <end position="28"/>
    </location>
</feature>
<feature type="domain" description="DUF4397" evidence="2">
    <location>
        <begin position="39"/>
        <end position="146"/>
    </location>
</feature>
<evidence type="ECO:0000313" key="4">
    <source>
        <dbReference type="Proteomes" id="UP000283433"/>
    </source>
</evidence>
<proteinExistence type="predicted"/>
<keyword evidence="1" id="KW-0732">Signal</keyword>
<dbReference type="Proteomes" id="UP000283433">
    <property type="component" value="Unassembled WGS sequence"/>
</dbReference>
<protein>
    <recommendedName>
        <fullName evidence="2">DUF4397 domain-containing protein</fullName>
    </recommendedName>
</protein>
<dbReference type="OrthoDB" id="9792011at2"/>
<comment type="caution">
    <text evidence="3">The sequence shown here is derived from an EMBL/GenBank/DDBJ whole genome shotgun (WGS) entry which is preliminary data.</text>
</comment>
<dbReference type="InterPro" id="IPR025510">
    <property type="entry name" value="DUF4397"/>
</dbReference>
<reference evidence="3 4" key="1">
    <citation type="submission" date="2016-07" db="EMBL/GenBank/DDBJ databases">
        <title>Genome of Pelobium manganitolerans.</title>
        <authorList>
            <person name="Wu S."/>
            <person name="Wang G."/>
        </authorList>
    </citation>
    <scope>NUCLEOTIDE SEQUENCE [LARGE SCALE GENOMIC DNA]</scope>
    <source>
        <strain evidence="3 4">YS-25</strain>
    </source>
</reference>
<evidence type="ECO:0000313" key="3">
    <source>
        <dbReference type="EMBL" id="RKD16308.1"/>
    </source>
</evidence>
<name>A0A419S629_9SPHI</name>
<dbReference type="Pfam" id="PF14344">
    <property type="entry name" value="DUF4397"/>
    <property type="match status" value="1"/>
</dbReference>
<gene>
    <name evidence="3" type="ORF">BCY91_05410</name>
</gene>
<organism evidence="3 4">
    <name type="scientific">Pelobium manganitolerans</name>
    <dbReference type="NCBI Taxonomy" id="1842495"/>
    <lineage>
        <taxon>Bacteria</taxon>
        <taxon>Pseudomonadati</taxon>
        <taxon>Bacteroidota</taxon>
        <taxon>Sphingobacteriia</taxon>
        <taxon>Sphingobacteriales</taxon>
        <taxon>Sphingobacteriaceae</taxon>
        <taxon>Pelobium</taxon>
    </lineage>
</organism>